<name>A0A9W6W879_9ACTN</name>
<protein>
    <submittedName>
        <fullName evidence="3">Osmotically inducible protein C</fullName>
    </submittedName>
</protein>
<evidence type="ECO:0000313" key="3">
    <source>
        <dbReference type="EMBL" id="GLZ77314.1"/>
    </source>
</evidence>
<dbReference type="InterPro" id="IPR036102">
    <property type="entry name" value="OsmC/Ohrsf"/>
</dbReference>
<feature type="compositionally biased region" description="Low complexity" evidence="2">
    <location>
        <begin position="1"/>
        <end position="13"/>
    </location>
</feature>
<dbReference type="GO" id="GO:0006979">
    <property type="term" value="P:response to oxidative stress"/>
    <property type="evidence" value="ECO:0007669"/>
    <property type="project" value="InterPro"/>
</dbReference>
<gene>
    <name evidence="3" type="ORF">Afil01_21210</name>
</gene>
<dbReference type="Pfam" id="PF02566">
    <property type="entry name" value="OsmC"/>
    <property type="match status" value="1"/>
</dbReference>
<keyword evidence="4" id="KW-1185">Reference proteome</keyword>
<comment type="similarity">
    <text evidence="1">Belongs to the OsmC/Ohr family.</text>
</comment>
<evidence type="ECO:0000256" key="1">
    <source>
        <dbReference type="ARBA" id="ARBA00007378"/>
    </source>
</evidence>
<accession>A0A9W6W879</accession>
<dbReference type="SUPFAM" id="SSF82784">
    <property type="entry name" value="OsmC-like"/>
    <property type="match status" value="1"/>
</dbReference>
<dbReference type="EMBL" id="BSTX01000001">
    <property type="protein sequence ID" value="GLZ77314.1"/>
    <property type="molecule type" value="Genomic_DNA"/>
</dbReference>
<dbReference type="InterPro" id="IPR015946">
    <property type="entry name" value="KH_dom-like_a/b"/>
</dbReference>
<dbReference type="Gene3D" id="2.20.25.10">
    <property type="match status" value="1"/>
</dbReference>
<dbReference type="NCBIfam" id="TIGR03561">
    <property type="entry name" value="organ_hyd_perox"/>
    <property type="match status" value="1"/>
</dbReference>
<evidence type="ECO:0000313" key="4">
    <source>
        <dbReference type="Proteomes" id="UP001165079"/>
    </source>
</evidence>
<dbReference type="Gene3D" id="3.30.300.20">
    <property type="match status" value="1"/>
</dbReference>
<evidence type="ECO:0000256" key="2">
    <source>
        <dbReference type="SAM" id="MobiDB-lite"/>
    </source>
</evidence>
<feature type="region of interest" description="Disordered" evidence="2">
    <location>
        <begin position="1"/>
        <end position="26"/>
    </location>
</feature>
<dbReference type="InterPro" id="IPR003718">
    <property type="entry name" value="OsmC/Ohr_fam"/>
</dbReference>
<organism evidence="3 4">
    <name type="scientific">Actinorhabdospora filicis</name>
    <dbReference type="NCBI Taxonomy" id="1785913"/>
    <lineage>
        <taxon>Bacteria</taxon>
        <taxon>Bacillati</taxon>
        <taxon>Actinomycetota</taxon>
        <taxon>Actinomycetes</taxon>
        <taxon>Micromonosporales</taxon>
        <taxon>Micromonosporaceae</taxon>
        <taxon>Actinorhabdospora</taxon>
    </lineage>
</organism>
<dbReference type="RefSeq" id="WP_285662440.1">
    <property type="nucleotide sequence ID" value="NZ_BSTX01000001.1"/>
</dbReference>
<dbReference type="AlphaFoldDB" id="A0A9W6W879"/>
<dbReference type="PANTHER" id="PTHR33797">
    <property type="entry name" value="ORGANIC HYDROPEROXIDE RESISTANCE PROTEIN-LIKE"/>
    <property type="match status" value="1"/>
</dbReference>
<feature type="compositionally biased region" description="Pro residues" evidence="2">
    <location>
        <begin position="14"/>
        <end position="24"/>
    </location>
</feature>
<reference evidence="3" key="1">
    <citation type="submission" date="2023-03" db="EMBL/GenBank/DDBJ databases">
        <title>Actinorhabdospora filicis NBRC 111898.</title>
        <authorList>
            <person name="Ichikawa N."/>
            <person name="Sato H."/>
            <person name="Tonouchi N."/>
        </authorList>
    </citation>
    <scope>NUCLEOTIDE SEQUENCE</scope>
    <source>
        <strain evidence="3">NBRC 111898</strain>
    </source>
</reference>
<sequence length="171" mass="17137">MSHPAASSSVPAPVHVPAPVPAPGPDRIAYTAEAHVTGGRDGRAATSDGVLDLRLALPKSLGGSGDGANPEQLLAIGWAACFESVLVMLARKGGLDASGVAIDARVHLVKQDDGGFALAAELDVTLPVLDAGAAAGLVREAHRFCPYSKATRGNVPVLFMANGAAVSAGDV</sequence>
<dbReference type="InterPro" id="IPR019953">
    <property type="entry name" value="OHR"/>
</dbReference>
<dbReference type="PANTHER" id="PTHR33797:SF2">
    <property type="entry name" value="ORGANIC HYDROPEROXIDE RESISTANCE PROTEIN-LIKE"/>
    <property type="match status" value="1"/>
</dbReference>
<comment type="caution">
    <text evidence="3">The sequence shown here is derived from an EMBL/GenBank/DDBJ whole genome shotgun (WGS) entry which is preliminary data.</text>
</comment>
<proteinExistence type="inferred from homology"/>
<dbReference type="Proteomes" id="UP001165079">
    <property type="component" value="Unassembled WGS sequence"/>
</dbReference>